<organism evidence="1 2">
    <name type="scientific">Atopomonas hussainii</name>
    <dbReference type="NCBI Taxonomy" id="1429083"/>
    <lineage>
        <taxon>Bacteria</taxon>
        <taxon>Pseudomonadati</taxon>
        <taxon>Pseudomonadota</taxon>
        <taxon>Gammaproteobacteria</taxon>
        <taxon>Pseudomonadales</taxon>
        <taxon>Pseudomonadaceae</taxon>
        <taxon>Atopomonas</taxon>
    </lineage>
</organism>
<dbReference type="Proteomes" id="UP000185766">
    <property type="component" value="Unassembled WGS sequence"/>
</dbReference>
<evidence type="ECO:0000313" key="2">
    <source>
        <dbReference type="Proteomes" id="UP000185766"/>
    </source>
</evidence>
<name>A0A1H7MJB7_9GAMM</name>
<reference evidence="1 2" key="1">
    <citation type="submission" date="2016-10" db="EMBL/GenBank/DDBJ databases">
        <authorList>
            <person name="de Groot N.N."/>
        </authorList>
    </citation>
    <scope>NUCLEOTIDE SEQUENCE [LARGE SCALE GENOMIC DNA]</scope>
    <source>
        <strain evidence="1 2">JCM 19513</strain>
    </source>
</reference>
<gene>
    <name evidence="1" type="ORF">SAMN05216214_10896</name>
</gene>
<dbReference type="AlphaFoldDB" id="A0A1H7MJB7"/>
<accession>A0A1H7MJB7</accession>
<dbReference type="EMBL" id="FOAS01000008">
    <property type="protein sequence ID" value="SEL11410.1"/>
    <property type="molecule type" value="Genomic_DNA"/>
</dbReference>
<keyword evidence="2" id="KW-1185">Reference proteome</keyword>
<evidence type="ECO:0000313" key="1">
    <source>
        <dbReference type="EMBL" id="SEL11410.1"/>
    </source>
</evidence>
<sequence length="73" mass="7938">MALSRIEQHTLHLCQTSLITVDLGIVEDDERRPAGLLQQIGIGQPADQAHLFACTKAQGCNIPTLCRAVDLTQ</sequence>
<proteinExistence type="predicted"/>
<protein>
    <submittedName>
        <fullName evidence="1">Uncharacterized protein</fullName>
    </submittedName>
</protein>